<comment type="caution">
    <text evidence="9">The sequence shown here is derived from an EMBL/GenBank/DDBJ whole genome shotgun (WGS) entry which is preliminary data.</text>
</comment>
<keyword evidence="10" id="KW-1185">Reference proteome</keyword>
<evidence type="ECO:0000256" key="1">
    <source>
        <dbReference type="ARBA" id="ARBA00004651"/>
    </source>
</evidence>
<evidence type="ECO:0000256" key="5">
    <source>
        <dbReference type="ARBA" id="ARBA00022989"/>
    </source>
</evidence>
<feature type="transmembrane region" description="Helical" evidence="8">
    <location>
        <begin position="272"/>
        <end position="291"/>
    </location>
</feature>
<evidence type="ECO:0000256" key="6">
    <source>
        <dbReference type="ARBA" id="ARBA00023136"/>
    </source>
</evidence>
<feature type="region of interest" description="Disordered" evidence="7">
    <location>
        <begin position="1"/>
        <end position="36"/>
    </location>
</feature>
<evidence type="ECO:0000256" key="7">
    <source>
        <dbReference type="SAM" id="MobiDB-lite"/>
    </source>
</evidence>
<reference evidence="9 10" key="1">
    <citation type="submission" date="2023-07" db="EMBL/GenBank/DDBJ databases">
        <title>Sequencing the genomes of 1000 actinobacteria strains.</title>
        <authorList>
            <person name="Klenk H.-P."/>
        </authorList>
    </citation>
    <scope>NUCLEOTIDE SEQUENCE [LARGE SCALE GENOMIC DNA]</scope>
    <source>
        <strain evidence="9 10">DSM 44508</strain>
    </source>
</reference>
<evidence type="ECO:0000256" key="8">
    <source>
        <dbReference type="SAM" id="Phobius"/>
    </source>
</evidence>
<evidence type="ECO:0000313" key="10">
    <source>
        <dbReference type="Proteomes" id="UP001183619"/>
    </source>
</evidence>
<dbReference type="PANTHER" id="PTHR33452">
    <property type="entry name" value="OXIDOREDUCTASE CATD-RELATED"/>
    <property type="match status" value="1"/>
</dbReference>
<dbReference type="RefSeq" id="WP_277105464.1">
    <property type="nucleotide sequence ID" value="NZ_BAAAJS010000078.1"/>
</dbReference>
<dbReference type="Proteomes" id="UP001183619">
    <property type="component" value="Unassembled WGS sequence"/>
</dbReference>
<keyword evidence="4 8" id="KW-0812">Transmembrane</keyword>
<dbReference type="EMBL" id="JAVDYF010000001">
    <property type="protein sequence ID" value="MDR7355383.1"/>
    <property type="molecule type" value="Genomic_DNA"/>
</dbReference>
<protein>
    <submittedName>
        <fullName evidence="9">Membrane protein YphA (DoxX/SURF4 family)</fullName>
    </submittedName>
</protein>
<keyword evidence="3" id="KW-1003">Cell membrane</keyword>
<gene>
    <name evidence="9" type="ORF">J2S37_001921</name>
</gene>
<keyword evidence="6 8" id="KW-0472">Membrane</keyword>
<dbReference type="InterPro" id="IPR051907">
    <property type="entry name" value="DoxX-like_oxidoreductase"/>
</dbReference>
<evidence type="ECO:0000256" key="4">
    <source>
        <dbReference type="ARBA" id="ARBA00022692"/>
    </source>
</evidence>
<feature type="transmembrane region" description="Helical" evidence="8">
    <location>
        <begin position="191"/>
        <end position="218"/>
    </location>
</feature>
<keyword evidence="5 8" id="KW-1133">Transmembrane helix</keyword>
<accession>A0ABU2B9V3</accession>
<proteinExistence type="inferred from homology"/>
<sequence>MSENMKPDRATELDDDVPTYDPQAQSPAVSGDATTDVYARAGRAAPKRITPEDFTNAEIDAATEVFPQSPPEQLTNPGDTLISDAPVTAYDDADFAKPMVPVAPVPEPQEEPVVVVEEEPVVVEAVAVEPKDKRGTIDLGLLVLRIGFATFLIGDAIRAFFLNGGVKELAQEFSGYATPDLLSVAIPAMELFAGVFLLFGLVTPVAAAIATVSTTFMALHETNRVENINWTNLPDTMILGFMLVVIALALQFTGPGVFSFDISRSWVKRPLISSWIFALIGIGGACALWWFGAATNPFN</sequence>
<organism evidence="9 10">
    <name type="scientific">Corynebacterium felinum</name>
    <dbReference type="NCBI Taxonomy" id="131318"/>
    <lineage>
        <taxon>Bacteria</taxon>
        <taxon>Bacillati</taxon>
        <taxon>Actinomycetota</taxon>
        <taxon>Actinomycetes</taxon>
        <taxon>Mycobacteriales</taxon>
        <taxon>Corynebacteriaceae</taxon>
        <taxon>Corynebacterium</taxon>
    </lineage>
</organism>
<evidence type="ECO:0000256" key="2">
    <source>
        <dbReference type="ARBA" id="ARBA00006679"/>
    </source>
</evidence>
<feature type="compositionally biased region" description="Basic and acidic residues" evidence="7">
    <location>
        <begin position="1"/>
        <end position="12"/>
    </location>
</feature>
<comment type="subcellular location">
    <subcellularLocation>
        <location evidence="1">Cell membrane</location>
        <topology evidence="1">Multi-pass membrane protein</topology>
    </subcellularLocation>
</comment>
<evidence type="ECO:0000256" key="3">
    <source>
        <dbReference type="ARBA" id="ARBA00022475"/>
    </source>
</evidence>
<name>A0ABU2B9V3_9CORY</name>
<dbReference type="PANTHER" id="PTHR33452:SF1">
    <property type="entry name" value="INNER MEMBRANE PROTEIN YPHA-RELATED"/>
    <property type="match status" value="1"/>
</dbReference>
<feature type="transmembrane region" description="Helical" evidence="8">
    <location>
        <begin position="238"/>
        <end position="260"/>
    </location>
</feature>
<dbReference type="Pfam" id="PF07681">
    <property type="entry name" value="DoxX"/>
    <property type="match status" value="1"/>
</dbReference>
<comment type="similarity">
    <text evidence="2">Belongs to the DoxX family.</text>
</comment>
<dbReference type="InterPro" id="IPR032808">
    <property type="entry name" value="DoxX"/>
</dbReference>
<evidence type="ECO:0000313" key="9">
    <source>
        <dbReference type="EMBL" id="MDR7355383.1"/>
    </source>
</evidence>